<proteinExistence type="predicted"/>
<name>A0A2H0V4V9_9BACT</name>
<keyword evidence="1" id="KW-0812">Transmembrane</keyword>
<dbReference type="InterPro" id="IPR012902">
    <property type="entry name" value="N_methyl_site"/>
</dbReference>
<dbReference type="Proteomes" id="UP000229901">
    <property type="component" value="Unassembled WGS sequence"/>
</dbReference>
<feature type="transmembrane region" description="Helical" evidence="1">
    <location>
        <begin position="12"/>
        <end position="34"/>
    </location>
</feature>
<dbReference type="AlphaFoldDB" id="A0A2H0V4V9"/>
<dbReference type="EMBL" id="PFAP01000017">
    <property type="protein sequence ID" value="PIR94136.1"/>
    <property type="molecule type" value="Genomic_DNA"/>
</dbReference>
<keyword evidence="1" id="KW-1133">Transmembrane helix</keyword>
<sequence>MKNKGFTLIELVVYLAVVVIIMLAVINFGFTFIVQEKKAQLRTEVNASGQYILNKIDFEVKRANGIDGTSVLGINPSVLVINTDGGDIVFDTFVKSLTLNNRTINITKLRMQRGSAPAVDITGDQIDVTNFTVENINGMSADTLNIDLQINSLNPDNDPKYEAVDSWNTTVTIK</sequence>
<comment type="caution">
    <text evidence="2">The sequence shown here is derived from an EMBL/GenBank/DDBJ whole genome shotgun (WGS) entry which is preliminary data.</text>
</comment>
<protein>
    <recommendedName>
        <fullName evidence="4">Prepilin-type N-terminal cleavage/methylation domain-containing protein</fullName>
    </recommendedName>
</protein>
<keyword evidence="1" id="KW-0472">Membrane</keyword>
<evidence type="ECO:0008006" key="4">
    <source>
        <dbReference type="Google" id="ProtNLM"/>
    </source>
</evidence>
<evidence type="ECO:0000313" key="3">
    <source>
        <dbReference type="Proteomes" id="UP000229901"/>
    </source>
</evidence>
<dbReference type="Pfam" id="PF07963">
    <property type="entry name" value="N_methyl"/>
    <property type="match status" value="1"/>
</dbReference>
<dbReference type="NCBIfam" id="TIGR02532">
    <property type="entry name" value="IV_pilin_GFxxxE"/>
    <property type="match status" value="1"/>
</dbReference>
<evidence type="ECO:0000313" key="2">
    <source>
        <dbReference type="EMBL" id="PIR94136.1"/>
    </source>
</evidence>
<organism evidence="2 3">
    <name type="scientific">Candidatus Falkowbacteria bacterium CG10_big_fil_rev_8_21_14_0_10_39_11</name>
    <dbReference type="NCBI Taxonomy" id="1974565"/>
    <lineage>
        <taxon>Bacteria</taxon>
        <taxon>Candidatus Falkowiibacteriota</taxon>
    </lineage>
</organism>
<accession>A0A2H0V4V9</accession>
<gene>
    <name evidence="2" type="ORF">COT97_02835</name>
</gene>
<reference evidence="3" key="1">
    <citation type="submission" date="2017-09" db="EMBL/GenBank/DDBJ databases">
        <title>Depth-based differentiation of microbial function through sediment-hosted aquifers and enrichment of novel symbionts in the deep terrestrial subsurface.</title>
        <authorList>
            <person name="Probst A.J."/>
            <person name="Ladd B."/>
            <person name="Jarett J.K."/>
            <person name="Geller-Mcgrath D.E."/>
            <person name="Sieber C.M.K."/>
            <person name="Emerson J.B."/>
            <person name="Anantharaman K."/>
            <person name="Thomas B.C."/>
            <person name="Malmstrom R."/>
            <person name="Stieglmeier M."/>
            <person name="Klingl A."/>
            <person name="Woyke T."/>
            <person name="Ryan C.M."/>
            <person name="Banfield J.F."/>
        </authorList>
    </citation>
    <scope>NUCLEOTIDE SEQUENCE [LARGE SCALE GENOMIC DNA]</scope>
</reference>
<evidence type="ECO:0000256" key="1">
    <source>
        <dbReference type="SAM" id="Phobius"/>
    </source>
</evidence>